<protein>
    <submittedName>
        <fullName evidence="3">P-type conjugative transfer ATPase TrbB</fullName>
    </submittedName>
</protein>
<dbReference type="PANTHER" id="PTHR30486">
    <property type="entry name" value="TWITCHING MOTILITY PROTEIN PILT"/>
    <property type="match status" value="1"/>
</dbReference>
<dbReference type="RefSeq" id="WP_343896534.1">
    <property type="nucleotide sequence ID" value="NZ_BAAAFZ010000053.1"/>
</dbReference>
<name>A0ABN1FK80_9PROT</name>
<keyword evidence="4" id="KW-1185">Reference proteome</keyword>
<dbReference type="InterPro" id="IPR027417">
    <property type="entry name" value="P-loop_NTPase"/>
</dbReference>
<dbReference type="EMBL" id="BAAAFZ010000053">
    <property type="protein sequence ID" value="GAA0592522.1"/>
    <property type="molecule type" value="Genomic_DNA"/>
</dbReference>
<reference evidence="3 4" key="1">
    <citation type="journal article" date="2019" name="Int. J. Syst. Evol. Microbiol.">
        <title>The Global Catalogue of Microorganisms (GCM) 10K type strain sequencing project: providing services to taxonomists for standard genome sequencing and annotation.</title>
        <authorList>
            <consortium name="The Broad Institute Genomics Platform"/>
            <consortium name="The Broad Institute Genome Sequencing Center for Infectious Disease"/>
            <person name="Wu L."/>
            <person name="Ma J."/>
        </authorList>
    </citation>
    <scope>NUCLEOTIDE SEQUENCE [LARGE SCALE GENOMIC DNA]</scope>
    <source>
        <strain evidence="3 4">JCM 9933</strain>
    </source>
</reference>
<comment type="similarity">
    <text evidence="1">Belongs to the GSP E family.</text>
</comment>
<feature type="domain" description="Bacterial type II secretion system protein E" evidence="2">
    <location>
        <begin position="114"/>
        <end position="286"/>
    </location>
</feature>
<sequence>MVAAHSASPQPRDIAAARRAAMLKRLLGELIGGLVARDGLTDVEANSDGSVWAALLGRPKERVGSIAPQDAEKLIYAVAKAAKEEVGRHKPALAAELESEAGDGTVVLRFQGFLPPVSRGPCFIVRKPPSAVYALEDYVAQGVMRPAQRERLELAVERRENVLICGGTGGGKTTLMNALLRSVAALTPGDRVLCSERTRELQCPVPNAEYLRTGEGYTTQQSLQDILRANPDRIMVGEVRGAEAMDMLMAWNTGHDGGFCTIHAKTSAPTPRAALIRLEQAASLATSMPLHRIIGETVDLVVCIQKSAANKAGRMVSHIAAVKGWSGADYDIQLEAPP</sequence>
<dbReference type="InterPro" id="IPR001482">
    <property type="entry name" value="T2SS/T4SS_dom"/>
</dbReference>
<evidence type="ECO:0000256" key="1">
    <source>
        <dbReference type="ARBA" id="ARBA00006611"/>
    </source>
</evidence>
<dbReference type="InterPro" id="IPR050921">
    <property type="entry name" value="T4SS_GSP_E_ATPase"/>
</dbReference>
<dbReference type="PANTHER" id="PTHR30486:SF6">
    <property type="entry name" value="TYPE IV PILUS RETRACTATION ATPASE PILT"/>
    <property type="match status" value="1"/>
</dbReference>
<evidence type="ECO:0000313" key="4">
    <source>
        <dbReference type="Proteomes" id="UP001501588"/>
    </source>
</evidence>
<evidence type="ECO:0000313" key="3">
    <source>
        <dbReference type="EMBL" id="GAA0592522.1"/>
    </source>
</evidence>
<proteinExistence type="inferred from homology"/>
<gene>
    <name evidence="3" type="primary">trbB</name>
    <name evidence="3" type="ORF">GCM10009416_33650</name>
</gene>
<dbReference type="SUPFAM" id="SSF52540">
    <property type="entry name" value="P-loop containing nucleoside triphosphate hydrolases"/>
    <property type="match status" value="1"/>
</dbReference>
<organism evidence="3 4">
    <name type="scientific">Craurococcus roseus</name>
    <dbReference type="NCBI Taxonomy" id="77585"/>
    <lineage>
        <taxon>Bacteria</taxon>
        <taxon>Pseudomonadati</taxon>
        <taxon>Pseudomonadota</taxon>
        <taxon>Alphaproteobacteria</taxon>
        <taxon>Acetobacterales</taxon>
        <taxon>Acetobacteraceae</taxon>
        <taxon>Craurococcus</taxon>
    </lineage>
</organism>
<comment type="caution">
    <text evidence="3">The sequence shown here is derived from an EMBL/GenBank/DDBJ whole genome shotgun (WGS) entry which is preliminary data.</text>
</comment>
<dbReference type="Proteomes" id="UP001501588">
    <property type="component" value="Unassembled WGS sequence"/>
</dbReference>
<dbReference type="Gene3D" id="3.30.450.90">
    <property type="match status" value="1"/>
</dbReference>
<dbReference type="Gene3D" id="3.40.50.300">
    <property type="entry name" value="P-loop containing nucleotide triphosphate hydrolases"/>
    <property type="match status" value="1"/>
</dbReference>
<evidence type="ECO:0000259" key="2">
    <source>
        <dbReference type="Pfam" id="PF00437"/>
    </source>
</evidence>
<dbReference type="Pfam" id="PF00437">
    <property type="entry name" value="T2SSE"/>
    <property type="match status" value="1"/>
</dbReference>
<accession>A0ABN1FK80</accession>